<accession>A0A225D4D5</accession>
<proteinExistence type="predicted"/>
<keyword evidence="3" id="KW-1185">Reference proteome</keyword>
<sequence>MPADPDEDRLPYSPPRPARPAGGQAAGVPVEPPGGLAWGSVGFLHEAAELAAQPGTRGVVRYVNADVRYAAPPLPGGWRAAPGQPGRYEMPWPGDPGRARTLYHLRTDIERDAAAGTLRSGASPRLTELDAVAGGLLDAADRLHAAGWTLGLFQPDNVLWNPHVAGHDAQLVDLGFTWTGSVGPPPWDASPGRPAWLTPRAGWLSGVPAVRRQFADPAAAYFDPVPPVEDVRTLARLFAWLLTGQPRADVTAPSRSNAPALWKLLAAAASGRVPTADAFRQKLAAEPLSAHFTDPIVLAPPVRPPAPTGSVVKILAGLLFVAALGVGGALYAFWPRPAVTAGGPPATTPTATGETPEPTPPPARPPASPETLKQAMDELQAALAAKDLPAADAKLKALYALDPLSAADAAARQAKRGEFVNLCVAEYKAILTLAGQPAQKVEAARRAKALEDVLKSLSAAHPLPPSAADALEKETQCLDFASRLARQLGSPPS</sequence>
<dbReference type="Proteomes" id="UP000214646">
    <property type="component" value="Unassembled WGS sequence"/>
</dbReference>
<feature type="compositionally biased region" description="Pro residues" evidence="1">
    <location>
        <begin position="357"/>
        <end position="368"/>
    </location>
</feature>
<dbReference type="EMBL" id="NIDE01000017">
    <property type="protein sequence ID" value="OWK36461.1"/>
    <property type="molecule type" value="Genomic_DNA"/>
</dbReference>
<feature type="compositionally biased region" description="Low complexity" evidence="1">
    <location>
        <begin position="342"/>
        <end position="356"/>
    </location>
</feature>
<comment type="caution">
    <text evidence="2">The sequence shown here is derived from an EMBL/GenBank/DDBJ whole genome shotgun (WGS) entry which is preliminary data.</text>
</comment>
<dbReference type="AlphaFoldDB" id="A0A225D4D5"/>
<dbReference type="RefSeq" id="WP_088259458.1">
    <property type="nucleotide sequence ID" value="NZ_NIDE01000017.1"/>
</dbReference>
<feature type="compositionally biased region" description="Low complexity" evidence="1">
    <location>
        <begin position="19"/>
        <end position="32"/>
    </location>
</feature>
<gene>
    <name evidence="2" type="ORF">FRUB_09024</name>
</gene>
<protein>
    <recommendedName>
        <fullName evidence="4">Protein kinase domain-containing protein</fullName>
    </recommendedName>
</protein>
<feature type="region of interest" description="Disordered" evidence="1">
    <location>
        <begin position="1"/>
        <end position="32"/>
    </location>
</feature>
<evidence type="ECO:0000313" key="3">
    <source>
        <dbReference type="Proteomes" id="UP000214646"/>
    </source>
</evidence>
<organism evidence="2 3">
    <name type="scientific">Fimbriiglobus ruber</name>
    <dbReference type="NCBI Taxonomy" id="1908690"/>
    <lineage>
        <taxon>Bacteria</taxon>
        <taxon>Pseudomonadati</taxon>
        <taxon>Planctomycetota</taxon>
        <taxon>Planctomycetia</taxon>
        <taxon>Gemmatales</taxon>
        <taxon>Gemmataceae</taxon>
        <taxon>Fimbriiglobus</taxon>
    </lineage>
</organism>
<dbReference type="OrthoDB" id="9971522at2"/>
<feature type="region of interest" description="Disordered" evidence="1">
    <location>
        <begin position="342"/>
        <end position="370"/>
    </location>
</feature>
<reference evidence="3" key="1">
    <citation type="submission" date="2017-06" db="EMBL/GenBank/DDBJ databases">
        <title>Genome analysis of Fimbriiglobus ruber SP5, the first member of the order Planctomycetales with confirmed chitinolytic capability.</title>
        <authorList>
            <person name="Ravin N.V."/>
            <person name="Rakitin A.L."/>
            <person name="Ivanova A.A."/>
            <person name="Beletsky A.V."/>
            <person name="Kulichevskaya I.S."/>
            <person name="Mardanov A.V."/>
            <person name="Dedysh S.N."/>
        </authorList>
    </citation>
    <scope>NUCLEOTIDE SEQUENCE [LARGE SCALE GENOMIC DNA]</scope>
    <source>
        <strain evidence="3">SP5</strain>
    </source>
</reference>
<evidence type="ECO:0008006" key="4">
    <source>
        <dbReference type="Google" id="ProtNLM"/>
    </source>
</evidence>
<evidence type="ECO:0000313" key="2">
    <source>
        <dbReference type="EMBL" id="OWK36461.1"/>
    </source>
</evidence>
<evidence type="ECO:0000256" key="1">
    <source>
        <dbReference type="SAM" id="MobiDB-lite"/>
    </source>
</evidence>
<name>A0A225D4D5_9BACT</name>